<proteinExistence type="predicted"/>
<keyword evidence="3" id="KW-1185">Reference proteome</keyword>
<organism evidence="2 3">
    <name type="scientific">Nephila pilipes</name>
    <name type="common">Giant wood spider</name>
    <name type="synonym">Nephila maculata</name>
    <dbReference type="NCBI Taxonomy" id="299642"/>
    <lineage>
        <taxon>Eukaryota</taxon>
        <taxon>Metazoa</taxon>
        <taxon>Ecdysozoa</taxon>
        <taxon>Arthropoda</taxon>
        <taxon>Chelicerata</taxon>
        <taxon>Arachnida</taxon>
        <taxon>Araneae</taxon>
        <taxon>Araneomorphae</taxon>
        <taxon>Entelegynae</taxon>
        <taxon>Araneoidea</taxon>
        <taxon>Nephilidae</taxon>
        <taxon>Nephila</taxon>
    </lineage>
</organism>
<dbReference type="EMBL" id="BMAW01046468">
    <property type="protein sequence ID" value="GFS55590.1"/>
    <property type="molecule type" value="Genomic_DNA"/>
</dbReference>
<reference evidence="2" key="1">
    <citation type="submission" date="2020-08" db="EMBL/GenBank/DDBJ databases">
        <title>Multicomponent nature underlies the extraordinary mechanical properties of spider dragline silk.</title>
        <authorList>
            <person name="Kono N."/>
            <person name="Nakamura H."/>
            <person name="Mori M."/>
            <person name="Yoshida Y."/>
            <person name="Ohtoshi R."/>
            <person name="Malay A.D."/>
            <person name="Moran D.A.P."/>
            <person name="Tomita M."/>
            <person name="Numata K."/>
            <person name="Arakawa K."/>
        </authorList>
    </citation>
    <scope>NUCLEOTIDE SEQUENCE</scope>
</reference>
<protein>
    <submittedName>
        <fullName evidence="2">Uncharacterized protein</fullName>
    </submittedName>
</protein>
<accession>A0A8X6JS01</accession>
<dbReference type="Proteomes" id="UP000887013">
    <property type="component" value="Unassembled WGS sequence"/>
</dbReference>
<comment type="caution">
    <text evidence="2">The sequence shown here is derived from an EMBL/GenBank/DDBJ whole genome shotgun (WGS) entry which is preliminary data.</text>
</comment>
<evidence type="ECO:0000313" key="2">
    <source>
        <dbReference type="EMBL" id="GFS55590.1"/>
    </source>
</evidence>
<sequence length="100" mass="11027">MIFCPMGQEPLHFGTDPGPSPTVQLQFLFYQSDLRTRIHKFNLSGFVSLDSVTLGIVPTASCLKLLGMEKGSGHSGKRTTAKNELRRISNASTPIYPMRT</sequence>
<dbReference type="AlphaFoldDB" id="A0A8X6JS01"/>
<name>A0A8X6JS01_NEPPI</name>
<gene>
    <name evidence="2" type="ORF">NPIL_635821</name>
</gene>
<evidence type="ECO:0000256" key="1">
    <source>
        <dbReference type="SAM" id="MobiDB-lite"/>
    </source>
</evidence>
<feature type="region of interest" description="Disordered" evidence="1">
    <location>
        <begin position="70"/>
        <end position="100"/>
    </location>
</feature>
<evidence type="ECO:0000313" key="3">
    <source>
        <dbReference type="Proteomes" id="UP000887013"/>
    </source>
</evidence>